<protein>
    <submittedName>
        <fullName evidence="1">Uncharacterized protein</fullName>
    </submittedName>
</protein>
<dbReference type="KEGG" id="dwd:DSCW_58610"/>
<gene>
    <name evidence="1" type="ORF">DSCW_58610</name>
</gene>
<evidence type="ECO:0000313" key="1">
    <source>
        <dbReference type="EMBL" id="BBO78444.1"/>
    </source>
</evidence>
<organism evidence="1 2">
    <name type="scientific">Desulfosarcina widdelii</name>
    <dbReference type="NCBI Taxonomy" id="947919"/>
    <lineage>
        <taxon>Bacteria</taxon>
        <taxon>Pseudomonadati</taxon>
        <taxon>Thermodesulfobacteriota</taxon>
        <taxon>Desulfobacteria</taxon>
        <taxon>Desulfobacterales</taxon>
        <taxon>Desulfosarcinaceae</taxon>
        <taxon>Desulfosarcina</taxon>
    </lineage>
</organism>
<accession>A0A5K7ZJK0</accession>
<dbReference type="EMBL" id="AP021875">
    <property type="protein sequence ID" value="BBO78444.1"/>
    <property type="molecule type" value="Genomic_DNA"/>
</dbReference>
<dbReference type="AlphaFoldDB" id="A0A5K7ZJK0"/>
<keyword evidence="2" id="KW-1185">Reference proteome</keyword>
<evidence type="ECO:0000313" key="2">
    <source>
        <dbReference type="Proteomes" id="UP000427769"/>
    </source>
</evidence>
<name>A0A5K7ZJK0_9BACT</name>
<proteinExistence type="predicted"/>
<reference evidence="1 2" key="1">
    <citation type="submission" date="2019-11" db="EMBL/GenBank/DDBJ databases">
        <title>Comparative genomics of hydrocarbon-degrading Desulfosarcina strains.</title>
        <authorList>
            <person name="Watanabe M."/>
            <person name="Kojima H."/>
            <person name="Fukui M."/>
        </authorList>
    </citation>
    <scope>NUCLEOTIDE SEQUENCE [LARGE SCALE GENOMIC DNA]</scope>
    <source>
        <strain evidence="1 2">PP31</strain>
    </source>
</reference>
<dbReference type="Proteomes" id="UP000427769">
    <property type="component" value="Chromosome"/>
</dbReference>
<sequence>MRSGQEGSASGRLASAHMLTARIAIARAMRTLDTFIGDVLHRLGPSGQLVLWIGGYRTAIAGYTKEYDRVNKKMLRRLQAEPDRVIAMGHAARCEPLKFGAAESIMVVAQTDIRLFRRAGHRQPLTTVVYDDSAFST</sequence>